<dbReference type="CDD" id="cd04301">
    <property type="entry name" value="NAT_SF"/>
    <property type="match status" value="1"/>
</dbReference>
<gene>
    <name evidence="2" type="ORF">BTN85_1214</name>
</gene>
<dbReference type="InParanoid" id="A0A1Q6DWG8"/>
<accession>A0A1Q6DWG8</accession>
<dbReference type="STRING" id="1903181.BTN85_1214"/>
<keyword evidence="3" id="KW-1185">Reference proteome</keyword>
<dbReference type="Gene3D" id="3.40.630.30">
    <property type="match status" value="1"/>
</dbReference>
<evidence type="ECO:0000259" key="1">
    <source>
        <dbReference type="PROSITE" id="PS51186"/>
    </source>
</evidence>
<dbReference type="PANTHER" id="PTHR43617:SF20">
    <property type="entry name" value="N-ALPHA-ACETYLTRANSFERASE RIMI"/>
    <property type="match status" value="1"/>
</dbReference>
<dbReference type="FunCoup" id="A0A1Q6DWG8">
    <property type="interactions" value="132"/>
</dbReference>
<dbReference type="InterPro" id="IPR050276">
    <property type="entry name" value="MshD_Acetyltransferase"/>
</dbReference>
<dbReference type="SUPFAM" id="SSF55729">
    <property type="entry name" value="Acyl-CoA N-acyltransferases (Nat)"/>
    <property type="match status" value="1"/>
</dbReference>
<dbReference type="InterPro" id="IPR000182">
    <property type="entry name" value="GNAT_dom"/>
</dbReference>
<proteinExistence type="predicted"/>
<comment type="caution">
    <text evidence="2">The sequence shown here is derived from an EMBL/GenBank/DDBJ whole genome shotgun (WGS) entry which is preliminary data.</text>
</comment>
<reference evidence="2" key="1">
    <citation type="submission" date="2016-12" db="EMBL/GenBank/DDBJ databases">
        <title>Discovery of methanogenic haloarchaea.</title>
        <authorList>
            <person name="Sorokin D.Y."/>
            <person name="Makarova K.S."/>
            <person name="Abbas B."/>
            <person name="Ferrer M."/>
            <person name="Golyshin P.N."/>
        </authorList>
    </citation>
    <scope>NUCLEOTIDE SEQUENCE [LARGE SCALE GENOMIC DNA]</scope>
    <source>
        <strain evidence="2">HMET1</strain>
    </source>
</reference>
<dbReference type="GO" id="GO:0008999">
    <property type="term" value="F:protein-N-terminal-alanine acetyltransferase activity"/>
    <property type="evidence" value="ECO:0007669"/>
    <property type="project" value="TreeGrafter"/>
</dbReference>
<feature type="domain" description="N-acetyltransferase" evidence="1">
    <location>
        <begin position="7"/>
        <end position="151"/>
    </location>
</feature>
<dbReference type="PANTHER" id="PTHR43617">
    <property type="entry name" value="L-AMINO ACID N-ACETYLTRANSFERASE"/>
    <property type="match status" value="1"/>
</dbReference>
<dbReference type="InterPro" id="IPR016181">
    <property type="entry name" value="Acyl_CoA_acyltransferase"/>
</dbReference>
<dbReference type="PROSITE" id="PS51186">
    <property type="entry name" value="GNAT"/>
    <property type="match status" value="1"/>
</dbReference>
<name>A0A1Q6DWG8_METT1</name>
<sequence length="153" mass="17781">MKCGNGFEVRRFSEDDLFDVLRIESKAFDKTAYSPFTFLEFSEVSDFFYVLDLCGDLVGYILGYRVFDRLCKLASLAVVPRHQSEGFGSILLRKALEEFNKEDIEVVTLTVREGNNRAISLYSKFGFQTWDKIENYYPDKDSALYMVKKLDKQ</sequence>
<organism evidence="2 3">
    <name type="scientific">Methanohalarchaeum thermophilum</name>
    <dbReference type="NCBI Taxonomy" id="1903181"/>
    <lineage>
        <taxon>Archaea</taxon>
        <taxon>Methanobacteriati</taxon>
        <taxon>Methanobacteriota</taxon>
        <taxon>Methanonatronarchaeia</taxon>
        <taxon>Methanonatronarchaeales</taxon>
        <taxon>Methanonatronarchaeaceae</taxon>
        <taxon>Candidatus Methanohalarchaeum</taxon>
    </lineage>
</organism>
<evidence type="ECO:0000313" key="2">
    <source>
        <dbReference type="EMBL" id="OKY78715.1"/>
    </source>
</evidence>
<dbReference type="Pfam" id="PF00583">
    <property type="entry name" value="Acetyltransf_1"/>
    <property type="match status" value="1"/>
</dbReference>
<dbReference type="EMBL" id="MSDW01000001">
    <property type="protein sequence ID" value="OKY78715.1"/>
    <property type="molecule type" value="Genomic_DNA"/>
</dbReference>
<evidence type="ECO:0000313" key="3">
    <source>
        <dbReference type="Proteomes" id="UP000185744"/>
    </source>
</evidence>
<dbReference type="AlphaFoldDB" id="A0A1Q6DWG8"/>
<protein>
    <submittedName>
        <fullName evidence="2">Acetyltransferase GNAT family</fullName>
    </submittedName>
</protein>
<dbReference type="Proteomes" id="UP000185744">
    <property type="component" value="Unassembled WGS sequence"/>
</dbReference>